<dbReference type="EMBL" id="WVUD01000075">
    <property type="protein sequence ID" value="MYL85307.1"/>
    <property type="molecule type" value="Genomic_DNA"/>
</dbReference>
<dbReference type="OrthoDB" id="5396728at2"/>
<accession>A0A7C9IU41</accession>
<organism evidence="1 2">
    <name type="scientific">Solidesulfovibrio aerotolerans</name>
    <dbReference type="NCBI Taxonomy" id="295255"/>
    <lineage>
        <taxon>Bacteria</taxon>
        <taxon>Pseudomonadati</taxon>
        <taxon>Thermodesulfobacteriota</taxon>
        <taxon>Desulfovibrionia</taxon>
        <taxon>Desulfovibrionales</taxon>
        <taxon>Desulfovibrionaceae</taxon>
        <taxon>Solidesulfovibrio</taxon>
    </lineage>
</organism>
<gene>
    <name evidence="1" type="ORF">GTA51_19620</name>
</gene>
<sequence>MTDAKDLKVYFEETKGFGVLSTSNTSGEANAAVYSRPHVMDDGTLAIIMNDRLSHKNVLGNGKAHYLFMESGPGYKGKRLSLTMLREEEDTALLHDLCRRCHPKELELKESKRFLVFFKIDKELPLIGVN</sequence>
<dbReference type="InterPro" id="IPR012349">
    <property type="entry name" value="Split_barrel_FMN-bd"/>
</dbReference>
<dbReference type="RefSeq" id="WP_160964140.1">
    <property type="nucleotide sequence ID" value="NZ_WVUD01000075.1"/>
</dbReference>
<dbReference type="AlphaFoldDB" id="A0A7C9IU41"/>
<dbReference type="Proteomes" id="UP000482487">
    <property type="component" value="Unassembled WGS sequence"/>
</dbReference>
<dbReference type="Gene3D" id="2.30.110.10">
    <property type="entry name" value="Electron Transport, Fmn-binding Protein, Chain A"/>
    <property type="match status" value="1"/>
</dbReference>
<proteinExistence type="predicted"/>
<keyword evidence="2" id="KW-1185">Reference proteome</keyword>
<comment type="caution">
    <text evidence="1">The sequence shown here is derived from an EMBL/GenBank/DDBJ whole genome shotgun (WGS) entry which is preliminary data.</text>
</comment>
<evidence type="ECO:0000313" key="1">
    <source>
        <dbReference type="EMBL" id="MYL85307.1"/>
    </source>
</evidence>
<protein>
    <submittedName>
        <fullName evidence="1">Pyridoxamine 5'-phosphate oxidase family protein</fullName>
    </submittedName>
</protein>
<reference evidence="1 2" key="1">
    <citation type="submission" date="2020-01" db="EMBL/GenBank/DDBJ databases">
        <title>Genome sequence of Desulfovibrio aerotolerans DSM 16695(T).</title>
        <authorList>
            <person name="Karnachuk O."/>
            <person name="Avakyan M."/>
            <person name="Mardanov A."/>
            <person name="Kadnikov V."/>
            <person name="Ravin N."/>
        </authorList>
    </citation>
    <scope>NUCLEOTIDE SEQUENCE [LARGE SCALE GENOMIC DNA]</scope>
    <source>
        <strain evidence="1 2">DSM 16695</strain>
    </source>
</reference>
<name>A0A7C9IU41_9BACT</name>
<evidence type="ECO:0000313" key="2">
    <source>
        <dbReference type="Proteomes" id="UP000482487"/>
    </source>
</evidence>